<dbReference type="Pfam" id="PF13581">
    <property type="entry name" value="HATPase_c_2"/>
    <property type="match status" value="1"/>
</dbReference>
<name>A0ABV6XBG4_9ACTN</name>
<evidence type="ECO:0000256" key="1">
    <source>
        <dbReference type="ARBA" id="ARBA00022527"/>
    </source>
</evidence>
<dbReference type="InterPro" id="IPR036890">
    <property type="entry name" value="HATPase_C_sf"/>
</dbReference>
<evidence type="ECO:0000313" key="5">
    <source>
        <dbReference type="Proteomes" id="UP001592530"/>
    </source>
</evidence>
<gene>
    <name evidence="4" type="ORF">ACEZDB_32400</name>
</gene>
<dbReference type="Gene3D" id="3.30.565.10">
    <property type="entry name" value="Histidine kinase-like ATPase, C-terminal domain"/>
    <property type="match status" value="1"/>
</dbReference>
<dbReference type="GO" id="GO:0005524">
    <property type="term" value="F:ATP binding"/>
    <property type="evidence" value="ECO:0007669"/>
    <property type="project" value="UniProtKB-KW"/>
</dbReference>
<keyword evidence="1" id="KW-0723">Serine/threonine-protein kinase</keyword>
<sequence length="186" mass="19991">MTLVGRWWTVTACRGNVPFVRSQVRGAVSRLAAPPARAQIGDLELLCSELVANAIQHTDSRTVDVRLVVLGEGFERRVRLDVQDDSSDVPVVRDADGRASGGRGMCLVAEFTNSCWGVERLPRGKRVWAELAVPTAAAVVLAPAAPTVSACGTLRLETRQAGERRGQGGAIRPHRSTRVMPLLESA</sequence>
<dbReference type="RefSeq" id="WP_380558354.1">
    <property type="nucleotide sequence ID" value="NZ_JBHEZY010000018.1"/>
</dbReference>
<proteinExistence type="predicted"/>
<dbReference type="PANTHER" id="PTHR35526:SF3">
    <property type="entry name" value="ANTI-SIGMA-F FACTOR RSBW"/>
    <property type="match status" value="1"/>
</dbReference>
<keyword evidence="1" id="KW-0808">Transferase</keyword>
<protein>
    <submittedName>
        <fullName evidence="4">ATP-binding protein</fullName>
    </submittedName>
</protein>
<dbReference type="InterPro" id="IPR003594">
    <property type="entry name" value="HATPase_dom"/>
</dbReference>
<organism evidence="4 5">
    <name type="scientific">Streptacidiphilus alkalitolerans</name>
    <dbReference type="NCBI Taxonomy" id="3342712"/>
    <lineage>
        <taxon>Bacteria</taxon>
        <taxon>Bacillati</taxon>
        <taxon>Actinomycetota</taxon>
        <taxon>Actinomycetes</taxon>
        <taxon>Kitasatosporales</taxon>
        <taxon>Streptomycetaceae</taxon>
        <taxon>Streptacidiphilus</taxon>
    </lineage>
</organism>
<comment type="caution">
    <text evidence="4">The sequence shown here is derived from an EMBL/GenBank/DDBJ whole genome shotgun (WGS) entry which is preliminary data.</text>
</comment>
<dbReference type="PANTHER" id="PTHR35526">
    <property type="entry name" value="ANTI-SIGMA-F FACTOR RSBW-RELATED"/>
    <property type="match status" value="1"/>
</dbReference>
<evidence type="ECO:0000313" key="4">
    <source>
        <dbReference type="EMBL" id="MFC1435352.1"/>
    </source>
</evidence>
<feature type="region of interest" description="Disordered" evidence="2">
    <location>
        <begin position="162"/>
        <end position="186"/>
    </location>
</feature>
<dbReference type="SUPFAM" id="SSF55874">
    <property type="entry name" value="ATPase domain of HSP90 chaperone/DNA topoisomerase II/histidine kinase"/>
    <property type="match status" value="1"/>
</dbReference>
<keyword evidence="4" id="KW-0547">Nucleotide-binding</keyword>
<keyword evidence="4" id="KW-0067">ATP-binding</keyword>
<evidence type="ECO:0000259" key="3">
    <source>
        <dbReference type="Pfam" id="PF13581"/>
    </source>
</evidence>
<accession>A0ABV6XBG4</accession>
<reference evidence="4 5" key="1">
    <citation type="submission" date="2024-09" db="EMBL/GenBank/DDBJ databases">
        <authorList>
            <person name="Lee S.D."/>
        </authorList>
    </citation>
    <scope>NUCLEOTIDE SEQUENCE [LARGE SCALE GENOMIC DNA]</scope>
    <source>
        <strain evidence="4 5">N1-3</strain>
    </source>
</reference>
<dbReference type="InterPro" id="IPR050267">
    <property type="entry name" value="Anti-sigma-factor_SerPK"/>
</dbReference>
<dbReference type="Proteomes" id="UP001592530">
    <property type="component" value="Unassembled WGS sequence"/>
</dbReference>
<feature type="domain" description="Histidine kinase/HSP90-like ATPase" evidence="3">
    <location>
        <begin position="24"/>
        <end position="129"/>
    </location>
</feature>
<evidence type="ECO:0000256" key="2">
    <source>
        <dbReference type="SAM" id="MobiDB-lite"/>
    </source>
</evidence>
<keyword evidence="1" id="KW-0418">Kinase</keyword>
<dbReference type="CDD" id="cd16936">
    <property type="entry name" value="HATPase_RsbW-like"/>
    <property type="match status" value="1"/>
</dbReference>
<dbReference type="EMBL" id="JBHEZY010000018">
    <property type="protein sequence ID" value="MFC1435352.1"/>
    <property type="molecule type" value="Genomic_DNA"/>
</dbReference>